<dbReference type="GO" id="GO:0000156">
    <property type="term" value="F:phosphorelay response regulator activity"/>
    <property type="evidence" value="ECO:0007669"/>
    <property type="project" value="InterPro"/>
</dbReference>
<name>A0A9D1XLF4_9FIRM</name>
<comment type="caution">
    <text evidence="2">The sequence shown here is derived from an EMBL/GenBank/DDBJ whole genome shotgun (WGS) entry which is preliminary data.</text>
</comment>
<proteinExistence type="predicted"/>
<organism evidence="2 3">
    <name type="scientific">Candidatus Erysipelatoclostridium merdavium</name>
    <dbReference type="NCBI Taxonomy" id="2838566"/>
    <lineage>
        <taxon>Bacteria</taxon>
        <taxon>Bacillati</taxon>
        <taxon>Bacillota</taxon>
        <taxon>Erysipelotrichia</taxon>
        <taxon>Erysipelotrichales</taxon>
        <taxon>Erysipelotrichales incertae sedis</taxon>
    </lineage>
</organism>
<dbReference type="PROSITE" id="PS50930">
    <property type="entry name" value="HTH_LYTTR"/>
    <property type="match status" value="1"/>
</dbReference>
<dbReference type="AlphaFoldDB" id="A0A9D1XLF4"/>
<feature type="domain" description="HTH LytTR-type" evidence="1">
    <location>
        <begin position="119"/>
        <end position="206"/>
    </location>
</feature>
<dbReference type="Proteomes" id="UP000886724">
    <property type="component" value="Unassembled WGS sequence"/>
</dbReference>
<reference evidence="2" key="2">
    <citation type="submission" date="2021-04" db="EMBL/GenBank/DDBJ databases">
        <authorList>
            <person name="Gilroy R."/>
        </authorList>
    </citation>
    <scope>NUCLEOTIDE SEQUENCE</scope>
    <source>
        <strain evidence="2">ChiGjej1B1-14440</strain>
    </source>
</reference>
<sequence>MLNIYISNNIEYCREKLRFLDQKIKCYENFDLSINYNLGICDSIDDLIKLKDINNKCILIFIIGNYEQIFEYQKFNIHYYLRKNFFEKDIEKIKDSLIALLKNKNKVIKYKSGLIEYEINIDNILYIESYRNEIIIHTKLLDYSRRFSLKKILKELDNRFVQCHKSYLVNIENVTNLFYDHLEINNIIKIPVGRKYQLLVKNKYQNYQNRNF</sequence>
<dbReference type="Gene3D" id="2.40.50.1020">
    <property type="entry name" value="LytTr DNA-binding domain"/>
    <property type="match status" value="1"/>
</dbReference>
<dbReference type="PANTHER" id="PTHR37299">
    <property type="entry name" value="TRANSCRIPTIONAL REGULATOR-RELATED"/>
    <property type="match status" value="1"/>
</dbReference>
<dbReference type="InterPro" id="IPR007492">
    <property type="entry name" value="LytTR_DNA-bd_dom"/>
</dbReference>
<dbReference type="EMBL" id="DXET01000106">
    <property type="protein sequence ID" value="HIX81261.1"/>
    <property type="molecule type" value="Genomic_DNA"/>
</dbReference>
<evidence type="ECO:0000259" key="1">
    <source>
        <dbReference type="PROSITE" id="PS50930"/>
    </source>
</evidence>
<dbReference type="Pfam" id="PF04397">
    <property type="entry name" value="LytTR"/>
    <property type="match status" value="1"/>
</dbReference>
<protein>
    <submittedName>
        <fullName evidence="2">LytTR family transcriptional regulator</fullName>
    </submittedName>
</protein>
<accession>A0A9D1XLF4</accession>
<reference evidence="2" key="1">
    <citation type="journal article" date="2021" name="PeerJ">
        <title>Extensive microbial diversity within the chicken gut microbiome revealed by metagenomics and culture.</title>
        <authorList>
            <person name="Gilroy R."/>
            <person name="Ravi A."/>
            <person name="Getino M."/>
            <person name="Pursley I."/>
            <person name="Horton D.L."/>
            <person name="Alikhan N.F."/>
            <person name="Baker D."/>
            <person name="Gharbi K."/>
            <person name="Hall N."/>
            <person name="Watson M."/>
            <person name="Adriaenssens E.M."/>
            <person name="Foster-Nyarko E."/>
            <person name="Jarju S."/>
            <person name="Secka A."/>
            <person name="Antonio M."/>
            <person name="Oren A."/>
            <person name="Chaudhuri R.R."/>
            <person name="La Ragione R."/>
            <person name="Hildebrand F."/>
            <person name="Pallen M.J."/>
        </authorList>
    </citation>
    <scope>NUCLEOTIDE SEQUENCE</scope>
    <source>
        <strain evidence="2">ChiGjej1B1-14440</strain>
    </source>
</reference>
<evidence type="ECO:0000313" key="2">
    <source>
        <dbReference type="EMBL" id="HIX81261.1"/>
    </source>
</evidence>
<dbReference type="GO" id="GO:0003677">
    <property type="term" value="F:DNA binding"/>
    <property type="evidence" value="ECO:0007669"/>
    <property type="project" value="InterPro"/>
</dbReference>
<dbReference type="SMART" id="SM00850">
    <property type="entry name" value="LytTR"/>
    <property type="match status" value="1"/>
</dbReference>
<evidence type="ECO:0000313" key="3">
    <source>
        <dbReference type="Proteomes" id="UP000886724"/>
    </source>
</evidence>
<dbReference type="InterPro" id="IPR046947">
    <property type="entry name" value="LytR-like"/>
</dbReference>
<dbReference type="PANTHER" id="PTHR37299:SF1">
    <property type="entry name" value="STAGE 0 SPORULATION PROTEIN A HOMOLOG"/>
    <property type="match status" value="1"/>
</dbReference>
<gene>
    <name evidence="2" type="ORF">H9980_04720</name>
</gene>